<organism evidence="2 3">
    <name type="scientific">Sphaerisporangium aureirubrum</name>
    <dbReference type="NCBI Taxonomy" id="1544736"/>
    <lineage>
        <taxon>Bacteria</taxon>
        <taxon>Bacillati</taxon>
        <taxon>Actinomycetota</taxon>
        <taxon>Actinomycetes</taxon>
        <taxon>Streptosporangiales</taxon>
        <taxon>Streptosporangiaceae</taxon>
        <taxon>Sphaerisporangium</taxon>
    </lineage>
</organism>
<dbReference type="RefSeq" id="WP_380751550.1">
    <property type="nucleotide sequence ID" value="NZ_JBHSRF010000014.1"/>
</dbReference>
<dbReference type="EMBL" id="JBHSRF010000014">
    <property type="protein sequence ID" value="MFC6082156.1"/>
    <property type="molecule type" value="Genomic_DNA"/>
</dbReference>
<reference evidence="3" key="1">
    <citation type="journal article" date="2019" name="Int. J. Syst. Evol. Microbiol.">
        <title>The Global Catalogue of Microorganisms (GCM) 10K type strain sequencing project: providing services to taxonomists for standard genome sequencing and annotation.</title>
        <authorList>
            <consortium name="The Broad Institute Genomics Platform"/>
            <consortium name="The Broad Institute Genome Sequencing Center for Infectious Disease"/>
            <person name="Wu L."/>
            <person name="Ma J."/>
        </authorList>
    </citation>
    <scope>NUCLEOTIDE SEQUENCE [LARGE SCALE GENOMIC DNA]</scope>
    <source>
        <strain evidence="3">JCM 30346</strain>
    </source>
</reference>
<protein>
    <recommendedName>
        <fullName evidence="1">Carrier domain-containing protein</fullName>
    </recommendedName>
</protein>
<proteinExistence type="predicted"/>
<dbReference type="InterPro" id="IPR009081">
    <property type="entry name" value="PP-bd_ACP"/>
</dbReference>
<dbReference type="InterPro" id="IPR036736">
    <property type="entry name" value="ACP-like_sf"/>
</dbReference>
<dbReference type="SUPFAM" id="SSF47336">
    <property type="entry name" value="ACP-like"/>
    <property type="match status" value="1"/>
</dbReference>
<dbReference type="Proteomes" id="UP001596137">
    <property type="component" value="Unassembled WGS sequence"/>
</dbReference>
<evidence type="ECO:0000313" key="2">
    <source>
        <dbReference type="EMBL" id="MFC6082156.1"/>
    </source>
</evidence>
<gene>
    <name evidence="2" type="ORF">ACFP1K_13410</name>
</gene>
<dbReference type="PROSITE" id="PS50075">
    <property type="entry name" value="CARRIER"/>
    <property type="match status" value="1"/>
</dbReference>
<name>A0ABW1NG00_9ACTN</name>
<evidence type="ECO:0000259" key="1">
    <source>
        <dbReference type="PROSITE" id="PS50075"/>
    </source>
</evidence>
<accession>A0ABW1NG00</accession>
<evidence type="ECO:0000313" key="3">
    <source>
        <dbReference type="Proteomes" id="UP001596137"/>
    </source>
</evidence>
<sequence length="75" mass="8305">MNTIEDFIALVRDELSLPLTVSDAGRVLDDIPGWDSLHLLWLVTVLEARTGRNISVIDLLDAPDLQSIYRLATTG</sequence>
<dbReference type="Gene3D" id="1.10.1200.10">
    <property type="entry name" value="ACP-like"/>
    <property type="match status" value="1"/>
</dbReference>
<feature type="domain" description="Carrier" evidence="1">
    <location>
        <begin position="1"/>
        <end position="75"/>
    </location>
</feature>
<keyword evidence="3" id="KW-1185">Reference proteome</keyword>
<comment type="caution">
    <text evidence="2">The sequence shown here is derived from an EMBL/GenBank/DDBJ whole genome shotgun (WGS) entry which is preliminary data.</text>
</comment>